<evidence type="ECO:0000256" key="3">
    <source>
        <dbReference type="ARBA" id="ARBA00007637"/>
    </source>
</evidence>
<reference evidence="13" key="1">
    <citation type="submission" date="2016-03" db="EMBL/GenBank/DDBJ databases">
        <authorList>
            <person name="Johnson T.J."/>
            <person name="Youmans B."/>
            <person name="Case K."/>
            <person name="Noll S."/>
        </authorList>
    </citation>
    <scope>NUCLEOTIDE SEQUENCE [LARGE SCALE GENOMIC DNA]</scope>
    <source>
        <strain evidence="13">UMNLAv8</strain>
    </source>
</reference>
<dbReference type="Proteomes" id="UP000078520">
    <property type="component" value="Unassembled WGS sequence"/>
</dbReference>
<dbReference type="SUPFAM" id="SSF51735">
    <property type="entry name" value="NAD(P)-binding Rossmann-fold domains"/>
    <property type="match status" value="1"/>
</dbReference>
<evidence type="ECO:0000313" key="12">
    <source>
        <dbReference type="EMBL" id="OAQ05996.1"/>
    </source>
</evidence>
<dbReference type="OrthoDB" id="9801785at2"/>
<evidence type="ECO:0000259" key="11">
    <source>
        <dbReference type="Pfam" id="PF16363"/>
    </source>
</evidence>
<evidence type="ECO:0000256" key="5">
    <source>
        <dbReference type="ARBA" id="ARBA00018569"/>
    </source>
</evidence>
<dbReference type="PANTHER" id="PTHR43725">
    <property type="entry name" value="UDP-GLUCOSE 4-EPIMERASE"/>
    <property type="match status" value="1"/>
</dbReference>
<dbReference type="Pfam" id="PF16363">
    <property type="entry name" value="GDP_Man_Dehyd"/>
    <property type="match status" value="1"/>
</dbReference>
<dbReference type="RefSeq" id="WP_064207592.1">
    <property type="nucleotide sequence ID" value="NZ_LVKC01000030.1"/>
</dbReference>
<dbReference type="Gene3D" id="3.90.25.10">
    <property type="entry name" value="UDP-galactose 4-epimerase, domain 1"/>
    <property type="match status" value="1"/>
</dbReference>
<sequence>MKTVMVAGGAGYIGSHMVYRLLEKGYDVVVVDNLSTGHVEAIDKKARFYQGDTRDKDFMDKVFSKENVDTVIHMDAYSIVPESVKNPLKYFDNNLIGVINLLEEMDKHHVDKIIFSTTAAVYGNPERTPILESDRKDPINPYGDSKLMMEKIMKWVSNATNIKYVALRYFNAAGAHPKGIIGEAHDNETHLIPNILKVALGKQDMFHIYGDDYNTPDGTNIRDYVHILDLADAHILAMKYLEEGNESAAFNLGSSTGFSVKEILEEAKKVTGMDIPTVISPRRGGDPDILVADSTKAREVLGWKPQYENVHDIIQTAWTWHQKHPNGYNA</sequence>
<keyword evidence="7" id="KW-0299">Galactose metabolism</keyword>
<evidence type="ECO:0000256" key="8">
    <source>
        <dbReference type="ARBA" id="ARBA00023235"/>
    </source>
</evidence>
<dbReference type="InterPro" id="IPR005886">
    <property type="entry name" value="UDP_G4E"/>
</dbReference>
<dbReference type="InterPro" id="IPR036291">
    <property type="entry name" value="NAD(P)-bd_dom_sf"/>
</dbReference>
<comment type="subunit">
    <text evidence="10">Homodimer.</text>
</comment>
<evidence type="ECO:0000256" key="7">
    <source>
        <dbReference type="ARBA" id="ARBA00023144"/>
    </source>
</evidence>
<dbReference type="GO" id="GO:0033499">
    <property type="term" value="P:galactose catabolic process via UDP-galactose, Leloir pathway"/>
    <property type="evidence" value="ECO:0007669"/>
    <property type="project" value="TreeGrafter"/>
</dbReference>
<keyword evidence="8 10" id="KW-0413">Isomerase</keyword>
<organism evidence="12 13">
    <name type="scientific">Ligilactobacillus aviarius</name>
    <dbReference type="NCBI Taxonomy" id="1606"/>
    <lineage>
        <taxon>Bacteria</taxon>
        <taxon>Bacillati</taxon>
        <taxon>Bacillota</taxon>
        <taxon>Bacilli</taxon>
        <taxon>Lactobacillales</taxon>
        <taxon>Lactobacillaceae</taxon>
        <taxon>Ligilactobacillus</taxon>
    </lineage>
</organism>
<gene>
    <name evidence="12" type="ORF">A3O14_01250</name>
</gene>
<dbReference type="EMBL" id="LVKI01000061">
    <property type="protein sequence ID" value="OAQ05996.1"/>
    <property type="molecule type" value="Genomic_DNA"/>
</dbReference>
<name>A0A179CF19_9LACO</name>
<evidence type="ECO:0000256" key="9">
    <source>
        <dbReference type="ARBA" id="ARBA00023277"/>
    </source>
</evidence>
<comment type="similarity">
    <text evidence="3 10">Belongs to the NAD(P)-dependent epimerase/dehydratase family.</text>
</comment>
<dbReference type="CDD" id="cd05247">
    <property type="entry name" value="UDP_G4E_1_SDR_e"/>
    <property type="match status" value="1"/>
</dbReference>
<comment type="catalytic activity">
    <reaction evidence="1 10">
        <text>UDP-alpha-D-glucose = UDP-alpha-D-galactose</text>
        <dbReference type="Rhea" id="RHEA:22168"/>
        <dbReference type="ChEBI" id="CHEBI:58885"/>
        <dbReference type="ChEBI" id="CHEBI:66914"/>
        <dbReference type="EC" id="5.1.3.2"/>
    </reaction>
</comment>
<evidence type="ECO:0000256" key="1">
    <source>
        <dbReference type="ARBA" id="ARBA00000083"/>
    </source>
</evidence>
<dbReference type="NCBIfam" id="TIGR01179">
    <property type="entry name" value="galE"/>
    <property type="match status" value="1"/>
</dbReference>
<keyword evidence="6 10" id="KW-0520">NAD</keyword>
<keyword evidence="9 10" id="KW-0119">Carbohydrate metabolism</keyword>
<dbReference type="UniPathway" id="UPA00214"/>
<evidence type="ECO:0000256" key="2">
    <source>
        <dbReference type="ARBA" id="ARBA00001911"/>
    </source>
</evidence>
<comment type="cofactor">
    <cofactor evidence="2 10">
        <name>NAD(+)</name>
        <dbReference type="ChEBI" id="CHEBI:57540"/>
    </cofactor>
</comment>
<dbReference type="InterPro" id="IPR016040">
    <property type="entry name" value="NAD(P)-bd_dom"/>
</dbReference>
<dbReference type="GO" id="GO:0003978">
    <property type="term" value="F:UDP-glucose 4-epimerase activity"/>
    <property type="evidence" value="ECO:0007669"/>
    <property type="project" value="UniProtKB-UniRule"/>
</dbReference>
<dbReference type="Gene3D" id="3.40.50.720">
    <property type="entry name" value="NAD(P)-binding Rossmann-like Domain"/>
    <property type="match status" value="1"/>
</dbReference>
<evidence type="ECO:0000256" key="10">
    <source>
        <dbReference type="RuleBase" id="RU366046"/>
    </source>
</evidence>
<dbReference type="AlphaFoldDB" id="A0A179CF19"/>
<accession>A0A179CF19</accession>
<comment type="caution">
    <text evidence="12">The sequence shown here is derived from an EMBL/GenBank/DDBJ whole genome shotgun (WGS) entry which is preliminary data.</text>
</comment>
<dbReference type="PANTHER" id="PTHR43725:SF53">
    <property type="entry name" value="UDP-ARABINOSE 4-EPIMERASE 1"/>
    <property type="match status" value="1"/>
</dbReference>
<protein>
    <recommendedName>
        <fullName evidence="5 10">UDP-glucose 4-epimerase</fullName>
        <ecNumber evidence="4 10">5.1.3.2</ecNumber>
    </recommendedName>
</protein>
<feature type="domain" description="NAD(P)-binding" evidence="11">
    <location>
        <begin position="5"/>
        <end position="308"/>
    </location>
</feature>
<proteinExistence type="inferred from homology"/>
<comment type="pathway">
    <text evidence="10">Carbohydrate metabolism; galactose metabolism.</text>
</comment>
<dbReference type="EC" id="5.1.3.2" evidence="4 10"/>
<evidence type="ECO:0000256" key="4">
    <source>
        <dbReference type="ARBA" id="ARBA00013189"/>
    </source>
</evidence>
<evidence type="ECO:0000313" key="13">
    <source>
        <dbReference type="Proteomes" id="UP000078520"/>
    </source>
</evidence>
<evidence type="ECO:0000256" key="6">
    <source>
        <dbReference type="ARBA" id="ARBA00023027"/>
    </source>
</evidence>